<dbReference type="AlphaFoldDB" id="A0A413SEM2"/>
<accession>A0A413SEM2</accession>
<evidence type="ECO:0000313" key="3">
    <source>
        <dbReference type="Proteomes" id="UP000285642"/>
    </source>
</evidence>
<dbReference type="EMBL" id="QSFS01000023">
    <property type="protein sequence ID" value="RHA65686.1"/>
    <property type="molecule type" value="Genomic_DNA"/>
</dbReference>
<name>A0A413SEM2_9FIRM</name>
<dbReference type="Proteomes" id="UP000285642">
    <property type="component" value="Unassembled WGS sequence"/>
</dbReference>
<organism evidence="2 3">
    <name type="scientific">Dorea formicigenerans</name>
    <dbReference type="NCBI Taxonomy" id="39486"/>
    <lineage>
        <taxon>Bacteria</taxon>
        <taxon>Bacillati</taxon>
        <taxon>Bacillota</taxon>
        <taxon>Clostridia</taxon>
        <taxon>Lachnospirales</taxon>
        <taxon>Lachnospiraceae</taxon>
        <taxon>Dorea</taxon>
    </lineage>
</organism>
<keyword evidence="1" id="KW-0732">Signal</keyword>
<gene>
    <name evidence="2" type="ORF">DW924_15145</name>
</gene>
<feature type="chain" id="PRO_5018996805" evidence="1">
    <location>
        <begin position="22"/>
        <end position="44"/>
    </location>
</feature>
<sequence>MKKNISKILAICAMVMSVTIANQNCVFIYHQEEKPDELRRLRRF</sequence>
<dbReference type="NCBIfam" id="TIGR04223">
    <property type="entry name" value="quorum_AgrD"/>
    <property type="match status" value="1"/>
</dbReference>
<reference evidence="2 3" key="1">
    <citation type="submission" date="2018-08" db="EMBL/GenBank/DDBJ databases">
        <title>A genome reference for cultivated species of the human gut microbiota.</title>
        <authorList>
            <person name="Zou Y."/>
            <person name="Xue W."/>
            <person name="Luo G."/>
        </authorList>
    </citation>
    <scope>NUCLEOTIDE SEQUENCE [LARGE SCALE GENOMIC DNA]</scope>
    <source>
        <strain evidence="2 3">AM42-8</strain>
    </source>
</reference>
<proteinExistence type="predicted"/>
<dbReference type="InterPro" id="IPR009229">
    <property type="entry name" value="AgrD"/>
</dbReference>
<protein>
    <submittedName>
        <fullName evidence="2">Cyclic lactone autoinducer peptide</fullName>
    </submittedName>
</protein>
<evidence type="ECO:0000313" key="2">
    <source>
        <dbReference type="EMBL" id="RHA65686.1"/>
    </source>
</evidence>
<comment type="caution">
    <text evidence="2">The sequence shown here is derived from an EMBL/GenBank/DDBJ whole genome shotgun (WGS) entry which is preliminary data.</text>
</comment>
<feature type="signal peptide" evidence="1">
    <location>
        <begin position="1"/>
        <end position="21"/>
    </location>
</feature>
<evidence type="ECO:0000256" key="1">
    <source>
        <dbReference type="SAM" id="SignalP"/>
    </source>
</evidence>